<dbReference type="PANTHER" id="PTHR44013:SF1">
    <property type="entry name" value="ZINC-TYPE ALCOHOL DEHYDROGENASE-LIKE PROTEIN C16A3.02C"/>
    <property type="match status" value="1"/>
</dbReference>
<dbReference type="InterPro" id="IPR011032">
    <property type="entry name" value="GroES-like_sf"/>
</dbReference>
<dbReference type="EC" id="1.1.1.1" evidence="2"/>
<proteinExistence type="predicted"/>
<dbReference type="EMBL" id="UHFN01000007">
    <property type="protein sequence ID" value="SUN63570.1"/>
    <property type="molecule type" value="Genomic_DNA"/>
</dbReference>
<dbReference type="InterPro" id="IPR036291">
    <property type="entry name" value="NAD(P)-bd_dom_sf"/>
</dbReference>
<feature type="domain" description="Enoyl reductase (ER)" evidence="1">
    <location>
        <begin position="2"/>
        <end position="235"/>
    </location>
</feature>
<dbReference type="SMART" id="SM00829">
    <property type="entry name" value="PKS_ER"/>
    <property type="match status" value="1"/>
</dbReference>
<dbReference type="Pfam" id="PF13602">
    <property type="entry name" value="ADH_zinc_N_2"/>
    <property type="match status" value="1"/>
</dbReference>
<gene>
    <name evidence="2" type="ORF">NCTC12224_02523</name>
</gene>
<dbReference type="Proteomes" id="UP000254924">
    <property type="component" value="Unassembled WGS sequence"/>
</dbReference>
<keyword evidence="3" id="KW-1185">Reference proteome</keyword>
<evidence type="ECO:0000313" key="3">
    <source>
        <dbReference type="Proteomes" id="UP000254924"/>
    </source>
</evidence>
<dbReference type="AlphaFoldDB" id="A0A380KH51"/>
<dbReference type="Gene3D" id="3.90.180.10">
    <property type="entry name" value="Medium-chain alcohol dehydrogenases, catalytic domain"/>
    <property type="match status" value="1"/>
</dbReference>
<dbReference type="EC" id="2.3.1.41" evidence="2"/>
<dbReference type="GO" id="GO:0004315">
    <property type="term" value="F:3-oxoacyl-[acyl-carrier-protein] synthase activity"/>
    <property type="evidence" value="ECO:0007669"/>
    <property type="project" value="UniProtKB-EC"/>
</dbReference>
<protein>
    <submittedName>
        <fullName evidence="2">Alcohol dehydrogenase zinc-binding domain protein</fullName>
        <ecNumber evidence="2">1.1.1.1</ecNumber>
        <ecNumber evidence="2">2.3.1.41</ecNumber>
    </submittedName>
</protein>
<keyword evidence="2" id="KW-0012">Acyltransferase</keyword>
<reference evidence="2 3" key="1">
    <citation type="submission" date="2018-06" db="EMBL/GenBank/DDBJ databases">
        <authorList>
            <consortium name="Pathogen Informatics"/>
            <person name="Doyle S."/>
        </authorList>
    </citation>
    <scope>NUCLEOTIDE SEQUENCE [LARGE SCALE GENOMIC DNA]</scope>
    <source>
        <strain evidence="2 3">NCTC12224</strain>
    </source>
</reference>
<evidence type="ECO:0000313" key="2">
    <source>
        <dbReference type="EMBL" id="SUN63570.1"/>
    </source>
</evidence>
<dbReference type="CDD" id="cd08267">
    <property type="entry name" value="MDR1"/>
    <property type="match status" value="1"/>
</dbReference>
<sequence length="239" mass="25681">MGDNVKVGDKVFGKAAGFSTKGALAEYALMDKDRVAVMLECWSFEEASCVSISFDTALAGVRKAQVKAGQNVLVYGASGGVGNYVMQILLAKGAKVTAVCSTRNVAYAKKLGCQQVIDYKTEDFTQLSQRFDVILGINGCQPMAVYQKLLRPDGIFVGVGNSKQASIALVKRIFSKQFTAVAGAFKSADGYLDYAKSLAERGQLTPLIDKVYSVCQVQGAVRYLVKCHAKGKVVIRADF</sequence>
<accession>A0A380KH51</accession>
<dbReference type="Gene3D" id="3.40.50.720">
    <property type="entry name" value="NAD(P)-binding Rossmann-like Domain"/>
    <property type="match status" value="1"/>
</dbReference>
<organism evidence="2 3">
    <name type="scientific">Streptococcus hyointestinalis</name>
    <dbReference type="NCBI Taxonomy" id="1337"/>
    <lineage>
        <taxon>Bacteria</taxon>
        <taxon>Bacillati</taxon>
        <taxon>Bacillota</taxon>
        <taxon>Bacilli</taxon>
        <taxon>Lactobacillales</taxon>
        <taxon>Streptococcaceae</taxon>
        <taxon>Streptococcus</taxon>
    </lineage>
</organism>
<dbReference type="InterPro" id="IPR052733">
    <property type="entry name" value="Chloroplast_QOR"/>
</dbReference>
<evidence type="ECO:0000259" key="1">
    <source>
        <dbReference type="SMART" id="SM00829"/>
    </source>
</evidence>
<dbReference type="GO" id="GO:0004022">
    <property type="term" value="F:alcohol dehydrogenase (NAD+) activity"/>
    <property type="evidence" value="ECO:0007669"/>
    <property type="project" value="UniProtKB-EC"/>
</dbReference>
<dbReference type="SUPFAM" id="SSF50129">
    <property type="entry name" value="GroES-like"/>
    <property type="match status" value="1"/>
</dbReference>
<dbReference type="InterPro" id="IPR020843">
    <property type="entry name" value="ER"/>
</dbReference>
<keyword evidence="2" id="KW-0560">Oxidoreductase</keyword>
<dbReference type="PANTHER" id="PTHR44013">
    <property type="entry name" value="ZINC-TYPE ALCOHOL DEHYDROGENASE-LIKE PROTEIN C16A3.02C"/>
    <property type="match status" value="1"/>
</dbReference>
<keyword evidence="2" id="KW-0808">Transferase</keyword>
<dbReference type="SUPFAM" id="SSF51735">
    <property type="entry name" value="NAD(P)-binding Rossmann-fold domains"/>
    <property type="match status" value="1"/>
</dbReference>
<name>A0A380KH51_9STRE</name>